<reference evidence="6" key="1">
    <citation type="journal article" date="2004" name="Genome Res.">
        <title>The status, quality, and expansion of the NIH full-length cDNA project: the Mammalian Gene Collection (MGC).</title>
        <authorList>
            <consortium name="The MGC Project Team"/>
            <person name="Gerhard D.S."/>
            <person name="Wagner L."/>
            <person name="Feingold E.A."/>
            <person name="Shenmen C.M."/>
            <person name="Grouse L.H."/>
            <person name="Schuler G."/>
            <person name="Klein S.L."/>
            <person name="Old S."/>
            <person name="Rasooly R."/>
            <person name="Good P."/>
            <person name="Guyer M."/>
            <person name="Peck A.M."/>
            <person name="Derge J.G."/>
            <person name="Lipman D."/>
            <person name="Collins F.S."/>
            <person name="Jang W."/>
            <person name="Sherry S."/>
            <person name="Feolo M."/>
            <person name="Misquitta L."/>
            <person name="Lee E."/>
            <person name="Rotmistrovsky K."/>
            <person name="Greenhut S.F."/>
            <person name="Schaefer C.F."/>
            <person name="Buetow K."/>
            <person name="Bonner T.I."/>
            <person name="Haussler D."/>
            <person name="Kent J."/>
            <person name="Kiekhaus M."/>
            <person name="Furey T."/>
            <person name="Brent M."/>
            <person name="Prange C."/>
            <person name="Schreiber K."/>
            <person name="Shapiro N."/>
            <person name="Bhat N.K."/>
            <person name="Hopkins R.F."/>
            <person name="Hsie F."/>
            <person name="Driscoll T."/>
            <person name="Soares M.B."/>
            <person name="Casavant T.L."/>
            <person name="Scheetz T.E."/>
            <person name="Brown-stein M.J."/>
            <person name="Usdin T.B."/>
            <person name="Toshiyuki S."/>
            <person name="Carninci P."/>
            <person name="Piao Y."/>
            <person name="Dudekula D.B."/>
            <person name="Ko M.S."/>
            <person name="Kawakami K."/>
            <person name="Suzuki Y."/>
            <person name="Sugano S."/>
            <person name="Gruber C.E."/>
            <person name="Smith M.R."/>
            <person name="Simmons B."/>
            <person name="Moore T."/>
            <person name="Waterman R."/>
            <person name="Johnson S.L."/>
            <person name="Ruan Y."/>
            <person name="Wei C.L."/>
            <person name="Mathavan S."/>
            <person name="Gunaratne P.H."/>
            <person name="Wu J."/>
            <person name="Garcia A.M."/>
            <person name="Hulyk S.W."/>
            <person name="Fuh E."/>
            <person name="Yuan Y."/>
            <person name="Sneed A."/>
            <person name="Kowis C."/>
            <person name="Hodgson A."/>
            <person name="Muzny D.M."/>
            <person name="McPherson J."/>
            <person name="Gibbs R.A."/>
            <person name="Fahey J."/>
            <person name="Helton E."/>
            <person name="Ketteman M."/>
            <person name="Madan A."/>
            <person name="Rodrigues S."/>
            <person name="Sanchez A."/>
            <person name="Whiting M."/>
            <person name="Madari A."/>
            <person name="Young A.C."/>
            <person name="Wetherby K.D."/>
            <person name="Granite S.J."/>
            <person name="Kwong P.N."/>
            <person name="Brinkley C.P."/>
            <person name="Pearson R.L."/>
            <person name="Bouffard G.G."/>
            <person name="Blakesly R.W."/>
            <person name="Green E.D."/>
            <person name="Dickson M.C."/>
            <person name="Rodriguez A.C."/>
            <person name="Grimwood J."/>
            <person name="Schmutz J."/>
            <person name="Myers R.M."/>
            <person name="Butterfield Y.S."/>
            <person name="Griffith M."/>
            <person name="Griffith O.L."/>
            <person name="Krzywinski M.I."/>
            <person name="Liao N."/>
            <person name="Morin R."/>
            <person name="Morrin R."/>
            <person name="Palmquist D."/>
            <person name="Petrescu A.S."/>
            <person name="Skalska U."/>
            <person name="Smailus D.E."/>
            <person name="Stott J.M."/>
            <person name="Schnerch A."/>
            <person name="Schein J.E."/>
            <person name="Jones S.J."/>
            <person name="Holt R.A."/>
            <person name="Baross A."/>
            <person name="Marra M.A."/>
            <person name="Clifton S."/>
            <person name="Makowski K.A."/>
            <person name="Bosak S."/>
            <person name="Malek J."/>
        </authorList>
    </citation>
    <scope>NUCLEOTIDE SEQUENCE [LARGE SCALE MRNA]</scope>
    <source>
        <tissue evidence="6">Brain</tissue>
    </source>
</reference>
<dbReference type="AlphaFoldDB" id="Q569A1"/>
<comment type="catalytic activity">
    <reaction evidence="1">
        <text>Thiol-dependent hydrolysis of ester, thioester, amide, peptide and isopeptide bonds formed by the C-terminal Gly of ubiquitin (a 76-residue protein attached to proteins as an intracellular targeting signal).</text>
        <dbReference type="EC" id="3.4.19.12"/>
    </reaction>
</comment>
<dbReference type="AGR" id="RGD:1307848"/>
<dbReference type="Pfam" id="PF06337">
    <property type="entry name" value="DUSP"/>
    <property type="match status" value="1"/>
</dbReference>
<evidence type="ECO:0000259" key="5">
    <source>
        <dbReference type="PROSITE" id="PS51283"/>
    </source>
</evidence>
<evidence type="ECO:0000256" key="1">
    <source>
        <dbReference type="ARBA" id="ARBA00000707"/>
    </source>
</evidence>
<protein>
    <recommendedName>
        <fullName evidence="2">ubiquitinyl hydrolase 1</fullName>
        <ecNumber evidence="2">3.4.19.12</ecNumber>
    </recommendedName>
</protein>
<gene>
    <name evidence="6 7" type="primary">Usp33</name>
</gene>
<dbReference type="PROSITE" id="PS51283">
    <property type="entry name" value="DUSP"/>
    <property type="match status" value="1"/>
</dbReference>
<dbReference type="InterPro" id="IPR035927">
    <property type="entry name" value="DUSP-like_sf"/>
</dbReference>
<evidence type="ECO:0000256" key="3">
    <source>
        <dbReference type="ARBA" id="ARBA00022786"/>
    </source>
</evidence>
<dbReference type="EC" id="3.4.19.12" evidence="2"/>
<evidence type="ECO:0000256" key="2">
    <source>
        <dbReference type="ARBA" id="ARBA00012759"/>
    </source>
</evidence>
<keyword evidence="4" id="KW-0645">Protease</keyword>
<dbReference type="RGD" id="1307848">
    <property type="gene designation" value="Usp33"/>
</dbReference>
<dbReference type="InterPro" id="IPR006615">
    <property type="entry name" value="Pept_C19_DUSP"/>
</dbReference>
<dbReference type="GO" id="GO:0004843">
    <property type="term" value="F:cysteine-type deubiquitinase activity"/>
    <property type="evidence" value="ECO:0007669"/>
    <property type="project" value="UniProtKB-EC"/>
</dbReference>
<keyword evidence="4" id="KW-0788">Thiol protease</keyword>
<accession>Q569A1</accession>
<dbReference type="SUPFAM" id="SSF143791">
    <property type="entry name" value="DUSP-like"/>
    <property type="match status" value="1"/>
</dbReference>
<feature type="domain" description="DUSP" evidence="5">
    <location>
        <begin position="1"/>
        <end position="70"/>
    </location>
</feature>
<sequence>MQWFREWESFVKGKDGDPPGPIDNTKIAVTKCGNVMLKQGADSGQISEETWNFLQSIYGGGPEVILRPPVVHVDPDALQAEEKIEVETRSL</sequence>
<proteinExistence type="evidence at transcript level"/>
<keyword evidence="4" id="KW-0378">Hydrolase</keyword>
<evidence type="ECO:0000256" key="4">
    <source>
        <dbReference type="ARBA" id="ARBA00022807"/>
    </source>
</evidence>
<keyword evidence="3" id="KW-0833">Ubl conjugation pathway</keyword>
<dbReference type="EMBL" id="BC092624">
    <property type="protein sequence ID" value="AAH92624.1"/>
    <property type="molecule type" value="mRNA"/>
</dbReference>
<evidence type="ECO:0000313" key="6">
    <source>
        <dbReference type="EMBL" id="AAH92624.1"/>
    </source>
</evidence>
<dbReference type="SMART" id="SM00695">
    <property type="entry name" value="DUSP"/>
    <property type="match status" value="1"/>
</dbReference>
<name>Q569A1_RAT</name>
<organism evidence="6">
    <name type="scientific">Rattus norvegicus</name>
    <name type="common">Rat</name>
    <dbReference type="NCBI Taxonomy" id="10116"/>
    <lineage>
        <taxon>Eukaryota</taxon>
        <taxon>Metazoa</taxon>
        <taxon>Chordata</taxon>
        <taxon>Craniata</taxon>
        <taxon>Vertebrata</taxon>
        <taxon>Euteleostomi</taxon>
        <taxon>Mammalia</taxon>
        <taxon>Eutheria</taxon>
        <taxon>Euarchontoglires</taxon>
        <taxon>Glires</taxon>
        <taxon>Rodentia</taxon>
        <taxon>Myomorpha</taxon>
        <taxon>Muroidea</taxon>
        <taxon>Muridae</taxon>
        <taxon>Murinae</taxon>
        <taxon>Rattus</taxon>
    </lineage>
</organism>
<evidence type="ECO:0000313" key="7">
    <source>
        <dbReference type="RGD" id="1307848"/>
    </source>
</evidence>
<dbReference type="Gene3D" id="3.30.2230.10">
    <property type="entry name" value="DUSP-like"/>
    <property type="match status" value="1"/>
</dbReference>